<dbReference type="Proteomes" id="UP000608071">
    <property type="component" value="Unassembled WGS sequence"/>
</dbReference>
<dbReference type="RefSeq" id="WP_191799011.1">
    <property type="nucleotide sequence ID" value="NZ_JACSQL010000002.1"/>
</dbReference>
<sequence length="361" mass="41158">MKKPSIRIFDVAFNLLAEIDNYESLQFTQRFYRAGEFEMHISLDKAHVDKLQKDNFILINNQAHKNGIIQSRQIEQDAKGIDVLVIKGPTLGGVLDRRVTVTDSYDRVRGPAETVLKHYINNHMINPVDANRKIPFVKNAPNMGRGRETPWQTRYEPLNKITQEIAEFCDIGWRFDLSTKEKKAIFDVIQGRNLSVDQDGPRVIFSREYDNIESQSYVDSDNNYKNVGYAGGKGEDEDRLVLSVGTGTGFNRREVFIDCSSAADAAELVELGNQKLSDHKIIRTFNGMMLNTGSFIFERDWDLGDIVTTQDPKWSLTMNSRITEVKEIYEPASRIEIALGDEIPTITQFVKNLRIDVKRSG</sequence>
<protein>
    <submittedName>
        <fullName evidence="2">Siphovirus ReqiPepy6 Gp37-like family protein</fullName>
    </submittedName>
</protein>
<evidence type="ECO:0000313" key="3">
    <source>
        <dbReference type="Proteomes" id="UP000608071"/>
    </source>
</evidence>
<organism evidence="2 3">
    <name type="scientific">Paenibacillus gallinarum</name>
    <dbReference type="NCBI Taxonomy" id="2762232"/>
    <lineage>
        <taxon>Bacteria</taxon>
        <taxon>Bacillati</taxon>
        <taxon>Bacillota</taxon>
        <taxon>Bacilli</taxon>
        <taxon>Bacillales</taxon>
        <taxon>Paenibacillaceae</taxon>
        <taxon>Paenibacillus</taxon>
    </lineage>
</organism>
<dbReference type="Pfam" id="PF14594">
    <property type="entry name" value="Sipho_Gp37"/>
    <property type="match status" value="1"/>
</dbReference>
<feature type="domain" description="Gp28/Gp37-like" evidence="1">
    <location>
        <begin position="6"/>
        <end position="339"/>
    </location>
</feature>
<dbReference type="EMBL" id="JACSQL010000002">
    <property type="protein sequence ID" value="MBD7967771.1"/>
    <property type="molecule type" value="Genomic_DNA"/>
</dbReference>
<gene>
    <name evidence="2" type="ORF">H9647_06835</name>
</gene>
<proteinExistence type="predicted"/>
<dbReference type="InterPro" id="IPR029432">
    <property type="entry name" value="Gp28/Gp37-like_dom"/>
</dbReference>
<comment type="caution">
    <text evidence="2">The sequence shown here is derived from an EMBL/GenBank/DDBJ whole genome shotgun (WGS) entry which is preliminary data.</text>
</comment>
<evidence type="ECO:0000259" key="1">
    <source>
        <dbReference type="Pfam" id="PF14594"/>
    </source>
</evidence>
<keyword evidence="3" id="KW-1185">Reference proteome</keyword>
<evidence type="ECO:0000313" key="2">
    <source>
        <dbReference type="EMBL" id="MBD7967771.1"/>
    </source>
</evidence>
<name>A0ABR8SW84_9BACL</name>
<reference evidence="2 3" key="1">
    <citation type="submission" date="2020-08" db="EMBL/GenBank/DDBJ databases">
        <title>A Genomic Blueprint of the Chicken Gut Microbiome.</title>
        <authorList>
            <person name="Gilroy R."/>
            <person name="Ravi A."/>
            <person name="Getino M."/>
            <person name="Pursley I."/>
            <person name="Horton D.L."/>
            <person name="Alikhan N.-F."/>
            <person name="Baker D."/>
            <person name="Gharbi K."/>
            <person name="Hall N."/>
            <person name="Watson M."/>
            <person name="Adriaenssens E.M."/>
            <person name="Foster-Nyarko E."/>
            <person name="Jarju S."/>
            <person name="Secka A."/>
            <person name="Antonio M."/>
            <person name="Oren A."/>
            <person name="Chaudhuri R."/>
            <person name="La Ragione R.M."/>
            <person name="Hildebrand F."/>
            <person name="Pallen M.J."/>
        </authorList>
    </citation>
    <scope>NUCLEOTIDE SEQUENCE [LARGE SCALE GENOMIC DNA]</scope>
    <source>
        <strain evidence="2 3">Sa2BVA9</strain>
    </source>
</reference>
<accession>A0ABR8SW84</accession>